<evidence type="ECO:0000256" key="6">
    <source>
        <dbReference type="ARBA" id="ARBA00022989"/>
    </source>
</evidence>
<keyword evidence="6 8" id="KW-1133">Transmembrane helix</keyword>
<evidence type="ECO:0000259" key="12">
    <source>
        <dbReference type="Pfam" id="PF14703"/>
    </source>
</evidence>
<comment type="caution">
    <text evidence="13">The sequence shown here is derived from an EMBL/GenBank/DDBJ whole genome shotgun (WGS) entry which is preliminary data.</text>
</comment>
<feature type="domain" description="CSC1/OSCA1-like cytosolic" evidence="12">
    <location>
        <begin position="196"/>
        <end position="377"/>
    </location>
</feature>
<feature type="transmembrane region" description="Helical" evidence="8">
    <location>
        <begin position="1005"/>
        <end position="1027"/>
    </location>
</feature>
<protein>
    <submittedName>
        <fullName evidence="13">Uncharacterized protein</fullName>
    </submittedName>
</protein>
<evidence type="ECO:0000259" key="11">
    <source>
        <dbReference type="Pfam" id="PF13967"/>
    </source>
</evidence>
<proteinExistence type="inferred from homology"/>
<dbReference type="OrthoDB" id="2116389at2759"/>
<feature type="transmembrane region" description="Helical" evidence="8">
    <location>
        <begin position="104"/>
        <end position="126"/>
    </location>
</feature>
<dbReference type="InterPro" id="IPR022257">
    <property type="entry name" value="PHM7_ext"/>
</dbReference>
<evidence type="ECO:0000256" key="4">
    <source>
        <dbReference type="ARBA" id="ARBA00022553"/>
    </source>
</evidence>
<evidence type="ECO:0000256" key="5">
    <source>
        <dbReference type="ARBA" id="ARBA00022692"/>
    </source>
</evidence>
<evidence type="ECO:0000256" key="7">
    <source>
        <dbReference type="ARBA" id="ARBA00023136"/>
    </source>
</evidence>
<feature type="domain" description="10TM putative phosphate transporter extracellular tail" evidence="10">
    <location>
        <begin position="754"/>
        <end position="795"/>
    </location>
</feature>
<keyword evidence="3" id="KW-0813">Transport</keyword>
<keyword evidence="7 8" id="KW-0472">Membrane</keyword>
<feature type="transmembrane region" description="Helical" evidence="8">
    <location>
        <begin position="582"/>
        <end position="600"/>
    </location>
</feature>
<evidence type="ECO:0000259" key="9">
    <source>
        <dbReference type="Pfam" id="PF02714"/>
    </source>
</evidence>
<feature type="transmembrane region" description="Helical" evidence="8">
    <location>
        <begin position="1237"/>
        <end position="1255"/>
    </location>
</feature>
<feature type="transmembrane region" description="Helical" evidence="8">
    <location>
        <begin position="642"/>
        <end position="662"/>
    </location>
</feature>
<feature type="transmembrane region" description="Helical" evidence="8">
    <location>
        <begin position="1345"/>
        <end position="1365"/>
    </location>
</feature>
<evidence type="ECO:0000256" key="1">
    <source>
        <dbReference type="ARBA" id="ARBA00004141"/>
    </source>
</evidence>
<dbReference type="Pfam" id="PF12621">
    <property type="entry name" value="PHM7_ext"/>
    <property type="match status" value="1"/>
</dbReference>
<feature type="domain" description="CSC1/OSCA1-like 7TM region" evidence="9">
    <location>
        <begin position="388"/>
        <end position="660"/>
    </location>
</feature>
<dbReference type="Proteomes" id="UP000242875">
    <property type="component" value="Unassembled WGS sequence"/>
</dbReference>
<comment type="subcellular location">
    <subcellularLocation>
        <location evidence="1">Membrane</location>
        <topology evidence="1">Multi-pass membrane protein</topology>
    </subcellularLocation>
</comment>
<dbReference type="GO" id="GO:0000329">
    <property type="term" value="C:fungal-type vacuole membrane"/>
    <property type="evidence" value="ECO:0007669"/>
    <property type="project" value="TreeGrafter"/>
</dbReference>
<dbReference type="EMBL" id="MVBO01000090">
    <property type="protein sequence ID" value="OZJ03349.1"/>
    <property type="molecule type" value="Genomic_DNA"/>
</dbReference>
<dbReference type="Pfam" id="PF02714">
    <property type="entry name" value="RSN1_7TM"/>
    <property type="match status" value="1"/>
</dbReference>
<feature type="transmembrane region" description="Helical" evidence="8">
    <location>
        <begin position="482"/>
        <end position="501"/>
    </location>
</feature>
<organism evidence="13 14">
    <name type="scientific">Bifiguratus adelaidae</name>
    <dbReference type="NCBI Taxonomy" id="1938954"/>
    <lineage>
        <taxon>Eukaryota</taxon>
        <taxon>Fungi</taxon>
        <taxon>Fungi incertae sedis</taxon>
        <taxon>Mucoromycota</taxon>
        <taxon>Mucoromycotina</taxon>
        <taxon>Endogonomycetes</taxon>
        <taxon>Endogonales</taxon>
        <taxon>Endogonales incertae sedis</taxon>
        <taxon>Bifiguratus</taxon>
    </lineage>
</organism>
<evidence type="ECO:0000256" key="3">
    <source>
        <dbReference type="ARBA" id="ARBA00022448"/>
    </source>
</evidence>
<evidence type="ECO:0000256" key="2">
    <source>
        <dbReference type="ARBA" id="ARBA00008974"/>
    </source>
</evidence>
<dbReference type="Pfam" id="PF13967">
    <property type="entry name" value="RSN1_TM"/>
    <property type="match status" value="1"/>
</dbReference>
<feature type="transmembrane region" description="Helical" evidence="8">
    <location>
        <begin position="26"/>
        <end position="47"/>
    </location>
</feature>
<evidence type="ECO:0000313" key="13">
    <source>
        <dbReference type="EMBL" id="OZJ03349.1"/>
    </source>
</evidence>
<keyword evidence="4" id="KW-0597">Phosphoprotein</keyword>
<dbReference type="FunFam" id="1.10.4160.10:FF:000002">
    <property type="entry name" value="Purine-cytosine permease fcyB"/>
    <property type="match status" value="1"/>
</dbReference>
<feature type="transmembrane region" description="Helical" evidence="8">
    <location>
        <begin position="390"/>
        <end position="414"/>
    </location>
</feature>
<name>A0A261XYA2_9FUNG</name>
<feature type="transmembrane region" description="Helical" evidence="8">
    <location>
        <begin position="152"/>
        <end position="172"/>
    </location>
</feature>
<feature type="transmembrane region" description="Helical" evidence="8">
    <location>
        <begin position="545"/>
        <end position="562"/>
    </location>
</feature>
<dbReference type="InterPro" id="IPR026030">
    <property type="entry name" value="Pur-cyt_permease_Fcy2/21/22"/>
</dbReference>
<dbReference type="InterPro" id="IPR032880">
    <property type="entry name" value="CSC1/OSCA1-like_N"/>
</dbReference>
<reference evidence="13 14" key="1">
    <citation type="journal article" date="2017" name="Mycologia">
        <title>Bifiguratus adelaidae, gen. et sp. nov., a new member of Mucoromycotina in endophytic and soil-dwelling habitats.</title>
        <authorList>
            <person name="Torres-Cruz T.J."/>
            <person name="Billingsley Tobias T.L."/>
            <person name="Almatruk M."/>
            <person name="Hesse C."/>
            <person name="Kuske C.R."/>
            <person name="Desiro A."/>
            <person name="Benucci G.M."/>
            <person name="Bonito G."/>
            <person name="Stajich J.E."/>
            <person name="Dunlap C."/>
            <person name="Arnold A.E."/>
            <person name="Porras-Alfaro A."/>
        </authorList>
    </citation>
    <scope>NUCLEOTIDE SEQUENCE [LARGE SCALE GENOMIC DNA]</scope>
    <source>
        <strain evidence="13 14">AZ0501</strain>
    </source>
</reference>
<gene>
    <name evidence="13" type="ORF">BZG36_04208</name>
</gene>
<feature type="transmembrane region" description="Helical" evidence="8">
    <location>
        <begin position="1305"/>
        <end position="1324"/>
    </location>
</feature>
<feature type="transmembrane region" description="Helical" evidence="8">
    <location>
        <begin position="607"/>
        <end position="627"/>
    </location>
</feature>
<feature type="transmembrane region" description="Helical" evidence="8">
    <location>
        <begin position="1275"/>
        <end position="1299"/>
    </location>
</feature>
<feature type="transmembrane region" description="Helical" evidence="8">
    <location>
        <begin position="1385"/>
        <end position="1404"/>
    </location>
</feature>
<dbReference type="GO" id="GO:0015851">
    <property type="term" value="P:nucleobase transport"/>
    <property type="evidence" value="ECO:0007669"/>
    <property type="project" value="UniProtKB-ARBA"/>
</dbReference>
<evidence type="ECO:0000313" key="14">
    <source>
        <dbReference type="Proteomes" id="UP000242875"/>
    </source>
</evidence>
<dbReference type="PANTHER" id="PTHR31806:SF1">
    <property type="entry name" value="PURINE-CYTOSINE PERMEASE FCY2-RELATED"/>
    <property type="match status" value="1"/>
</dbReference>
<dbReference type="InterPro" id="IPR003864">
    <property type="entry name" value="CSC1/OSCA1-like_7TM"/>
</dbReference>
<feature type="transmembrane region" description="Helical" evidence="8">
    <location>
        <begin position="669"/>
        <end position="690"/>
    </location>
</feature>
<comment type="similarity">
    <text evidence="2">Belongs to the purine-cytosine permease (2.A.39) family.</text>
</comment>
<dbReference type="GO" id="GO:0022857">
    <property type="term" value="F:transmembrane transporter activity"/>
    <property type="evidence" value="ECO:0007669"/>
    <property type="project" value="InterPro"/>
</dbReference>
<feature type="transmembrane region" description="Helical" evidence="8">
    <location>
        <begin position="1039"/>
        <end position="1063"/>
    </location>
</feature>
<keyword evidence="14" id="KW-1185">Reference proteome</keyword>
<dbReference type="Pfam" id="PF02133">
    <property type="entry name" value="Transp_cyt_pur"/>
    <property type="match status" value="1"/>
</dbReference>
<dbReference type="PANTHER" id="PTHR31806">
    <property type="entry name" value="PURINE-CYTOSINE PERMEASE FCY2-RELATED"/>
    <property type="match status" value="1"/>
</dbReference>
<feature type="transmembrane region" description="Helical" evidence="8">
    <location>
        <begin position="1083"/>
        <end position="1104"/>
    </location>
</feature>
<dbReference type="GO" id="GO:0005886">
    <property type="term" value="C:plasma membrane"/>
    <property type="evidence" value="ECO:0007669"/>
    <property type="project" value="TreeGrafter"/>
</dbReference>
<dbReference type="InterPro" id="IPR001248">
    <property type="entry name" value="Pur-cyt_permease"/>
</dbReference>
<feature type="domain" description="CSC1/OSCA1-like N-terminal transmembrane" evidence="11">
    <location>
        <begin position="26"/>
        <end position="173"/>
    </location>
</feature>
<dbReference type="InterPro" id="IPR027815">
    <property type="entry name" value="CSC1/OSCA1-like_cyt"/>
</dbReference>
<feature type="transmembrane region" description="Helical" evidence="8">
    <location>
        <begin position="521"/>
        <end position="538"/>
    </location>
</feature>
<evidence type="ECO:0000256" key="8">
    <source>
        <dbReference type="SAM" id="Phobius"/>
    </source>
</evidence>
<feature type="transmembrane region" description="Helical" evidence="8">
    <location>
        <begin position="1181"/>
        <end position="1204"/>
    </location>
</feature>
<keyword evidence="5 8" id="KW-0812">Transmembrane</keyword>
<evidence type="ECO:0000259" key="10">
    <source>
        <dbReference type="Pfam" id="PF12621"/>
    </source>
</evidence>
<accession>A0A261XYA2</accession>
<dbReference type="Gene3D" id="1.10.4160.10">
    <property type="entry name" value="Hydantoin permease"/>
    <property type="match status" value="1"/>
</dbReference>
<feature type="transmembrane region" description="Helical" evidence="8">
    <location>
        <begin position="434"/>
        <end position="462"/>
    </location>
</feature>
<feature type="transmembrane region" description="Helical" evidence="8">
    <location>
        <begin position="1151"/>
        <end position="1169"/>
    </location>
</feature>
<feature type="transmembrane region" description="Helical" evidence="8">
    <location>
        <begin position="1111"/>
        <end position="1131"/>
    </location>
</feature>
<dbReference type="Pfam" id="PF14703">
    <property type="entry name" value="PHM7_cyt"/>
    <property type="match status" value="1"/>
</dbReference>
<sequence length="1416" mass="155122">MSSSGDSYTQVSQEKVSTGAPETATFVSAIIFNGVVCIILYTIFGYVRALNRKVYAPRTYLVPKEKQSPTLASRITSWLPALLRTPDDVIIARTSLDAYVFLRFLRLGIAVFTLFTIVGAPLLMAVDGTGNNSQTGVASITISNISIGSGRYWAHLIIAVLISVCTIALIFYEMQKFIRFRQEWLLSPEYAGSVQSRTLLVTSIPQDMNNETALHHIFDEYPGGVEKIWLNRNAQDLPKKIAEREKLVKKLENVETKYIVNSAKHLKEFGYTTDSQEQPQFEIPEKLRPLHRTSKIPFHGPKVDSITTYRASIAELNSQIDNGQKSPNDYPKGSSAFVLFRKQIAAHLAAQALCYDKILRMAPKYVDVNPDDVVWTNLSISPWQRIVRRIISNAIASAIIVFWAIPVTFVASISQLDQLIAALPFLKPLENLGVVTGIIQGILPPVALAVLLALVPIVFTLLTKFEGVPTHTAIDFEMMHKYFGFLVVQVLLVTTIGGGFISSVQSFTSNPGSIVQSLAKQLPKIYSYFVSYVLLLALSSSAKALLQLVPLVLNILFGYFLTSSPRSIWNLQSKLPTLQYGTSFPAQSLVFCIGLLYCVISPVIVPFVALYFVLYYIVYMYIIMYVYDSGIPTGGLAYPRNLRYLFVGLIVAQLTMIGLFFLDSAFGEGVIMVIVLIGTIVSLIAFDNLYPSLTHFLPTNLVAAGTTHRSTQPLNEKEQVDNYATATGVDQQPAAVANISSNVDTAPDATLGTSKNLSAFDNPSFKARQPTVWLPGDDYRIGEREVADCQAAGLISSCKDTYLDNVKGHGLRVKLEDSVFDGGRGIPLEGESEIDAYEDVNKVPSKQADEQVKLGGVCPRGNKLRILTPQDKGKTRQLCLRKSRVTWNALSRNPQRSRTGSTQAAMSVFKDPLPEKDLEAGSGSEIVTEHQEKQGALHHLKFLGSRLDALGVETRGIERVPDDARVDTKLWHNGEVWLAADCVIPSFGIGILGPGLFGLGLGDSFLTIIFINLFGTIFVALLSTFGPKLGLRQMVGSRYAWGWYGTKFVALLNCIACIGWSAINTIAGGQILRVVANETLSNAVGIVIVAIITLVLGFAGYKYVHVYERYSWIPTAIAFIIMLGCSAKHFVNVPMGFGTTEAGDVLSFAGTIWGFAIGWTSLASDYNVYMSAEAPAIKVALWAYLGLNVPLILVQMLGAAVMAVTSANSDWATLYANEQLGGLVWASLQSVGGFGKFLMVIFMLSVVANNIINIYSLGLSMQVLGTWFQYIPRNVYAIIGTGVYIPIAIVGATNFAASLEDFMNVLGYWLAIYVTIYVEEFIIFRKCNYANYFAAETWNDPKSHTLGIAAFIALGFGVAGAVLGMDQVWWIGPLASPIGQFGGDIGFELATAFTAIAFPPLRMLEAKFLRSRGYNL</sequence>